<dbReference type="InterPro" id="IPR029164">
    <property type="entry name" value="PIG-Y"/>
</dbReference>
<evidence type="ECO:0000256" key="1">
    <source>
        <dbReference type="SAM" id="Phobius"/>
    </source>
</evidence>
<keyword evidence="1" id="KW-0812">Transmembrane</keyword>
<keyword evidence="3" id="KW-1185">Reference proteome</keyword>
<keyword evidence="1" id="KW-1133">Transmembrane helix</keyword>
<dbReference type="PANTHER" id="PTHR36485">
    <property type="entry name" value="OS01G0939000 PROTEIN"/>
    <property type="match status" value="1"/>
</dbReference>
<reference evidence="2 3" key="1">
    <citation type="submission" date="2019-05" db="EMBL/GenBank/DDBJ databases">
        <title>Mikania micrantha, genome provides insights into the molecular mechanism of rapid growth.</title>
        <authorList>
            <person name="Liu B."/>
        </authorList>
    </citation>
    <scope>NUCLEOTIDE SEQUENCE [LARGE SCALE GENOMIC DNA]</scope>
    <source>
        <strain evidence="2">NLD-2019</strain>
        <tissue evidence="2">Leaf</tissue>
    </source>
</reference>
<organism evidence="2 3">
    <name type="scientific">Mikania micrantha</name>
    <name type="common">bitter vine</name>
    <dbReference type="NCBI Taxonomy" id="192012"/>
    <lineage>
        <taxon>Eukaryota</taxon>
        <taxon>Viridiplantae</taxon>
        <taxon>Streptophyta</taxon>
        <taxon>Embryophyta</taxon>
        <taxon>Tracheophyta</taxon>
        <taxon>Spermatophyta</taxon>
        <taxon>Magnoliopsida</taxon>
        <taxon>eudicotyledons</taxon>
        <taxon>Gunneridae</taxon>
        <taxon>Pentapetalae</taxon>
        <taxon>asterids</taxon>
        <taxon>campanulids</taxon>
        <taxon>Asterales</taxon>
        <taxon>Asteraceae</taxon>
        <taxon>Asteroideae</taxon>
        <taxon>Heliantheae alliance</taxon>
        <taxon>Eupatorieae</taxon>
        <taxon>Mikania</taxon>
    </lineage>
</organism>
<dbReference type="PANTHER" id="PTHR36485:SF1">
    <property type="entry name" value="TRANSMEMBRANE PROTEIN"/>
    <property type="match status" value="1"/>
</dbReference>
<dbReference type="EMBL" id="SZYD01000017">
    <property type="protein sequence ID" value="KAD3068619.1"/>
    <property type="molecule type" value="Genomic_DNA"/>
</dbReference>
<proteinExistence type="predicted"/>
<dbReference type="Proteomes" id="UP000326396">
    <property type="component" value="Linkage Group LG7"/>
</dbReference>
<keyword evidence="1" id="KW-0472">Membrane</keyword>
<dbReference type="Pfam" id="PF15159">
    <property type="entry name" value="PIG-Y"/>
    <property type="match status" value="1"/>
</dbReference>
<dbReference type="OrthoDB" id="2157498at2759"/>
<dbReference type="AlphaFoldDB" id="A0A5N6M3Y4"/>
<protein>
    <submittedName>
        <fullName evidence="2">Uncharacterized protein</fullName>
    </submittedName>
</protein>
<evidence type="ECO:0000313" key="2">
    <source>
        <dbReference type="EMBL" id="KAD3068619.1"/>
    </source>
</evidence>
<name>A0A5N6M3Y4_9ASTR</name>
<gene>
    <name evidence="2" type="ORF">E3N88_36499</name>
</gene>
<evidence type="ECO:0000313" key="3">
    <source>
        <dbReference type="Proteomes" id="UP000326396"/>
    </source>
</evidence>
<accession>A0A5N6M3Y4</accession>
<comment type="caution">
    <text evidence="2">The sequence shown here is derived from an EMBL/GenBank/DDBJ whole genome shotgun (WGS) entry which is preliminary data.</text>
</comment>
<sequence length="137" mass="16181">MGRGEYRTNDMLSNKWRDMNLKVRKFNEIYSQKWQTCRSGQSDAMIELEAEDQYQEEFNAPSRFNGEVGCWQMQCQLLGHANNFTILISKLLPRSDNAIIYALQSDRYYCFLVPLTLPVLVVAVYFYWLSMKLFKHA</sequence>
<feature type="transmembrane region" description="Helical" evidence="1">
    <location>
        <begin position="108"/>
        <end position="128"/>
    </location>
</feature>